<protein>
    <submittedName>
        <fullName evidence="1">Uncharacterized protein</fullName>
    </submittedName>
</protein>
<dbReference type="AlphaFoldDB" id="A0A0V0RQG5"/>
<comment type="caution">
    <text evidence="1">The sequence shown here is derived from an EMBL/GenBank/DDBJ whole genome shotgun (WGS) entry which is preliminary data.</text>
</comment>
<keyword evidence="2" id="KW-1185">Reference proteome</keyword>
<sequence length="80" mass="8966">MIDGKLGYSSEGKDILLTAILSIWHVLNYKSALQHHHEIPVHQILKIKLVFPIARPSAPHQLNPNGVTNIKTINIVFHKG</sequence>
<reference evidence="1 2" key="1">
    <citation type="submission" date="2015-01" db="EMBL/GenBank/DDBJ databases">
        <title>Evolution of Trichinella species and genotypes.</title>
        <authorList>
            <person name="Korhonen P.K."/>
            <person name="Edoardo P."/>
            <person name="Giuseppe L.R."/>
            <person name="Gasser R.B."/>
        </authorList>
    </citation>
    <scope>NUCLEOTIDE SEQUENCE [LARGE SCALE GENOMIC DNA]</scope>
    <source>
        <strain evidence="1">ISS37</strain>
    </source>
</reference>
<dbReference type="EMBL" id="JYDL01000102">
    <property type="protein sequence ID" value="KRX16685.1"/>
    <property type="molecule type" value="Genomic_DNA"/>
</dbReference>
<dbReference type="Proteomes" id="UP000054630">
    <property type="component" value="Unassembled WGS sequence"/>
</dbReference>
<accession>A0A0V0RQG5</accession>
<evidence type="ECO:0000313" key="1">
    <source>
        <dbReference type="EMBL" id="KRX16685.1"/>
    </source>
</evidence>
<gene>
    <name evidence="1" type="ORF">T07_15126</name>
</gene>
<proteinExistence type="predicted"/>
<organism evidence="1 2">
    <name type="scientific">Trichinella nelsoni</name>
    <dbReference type="NCBI Taxonomy" id="6336"/>
    <lineage>
        <taxon>Eukaryota</taxon>
        <taxon>Metazoa</taxon>
        <taxon>Ecdysozoa</taxon>
        <taxon>Nematoda</taxon>
        <taxon>Enoplea</taxon>
        <taxon>Dorylaimia</taxon>
        <taxon>Trichinellida</taxon>
        <taxon>Trichinellidae</taxon>
        <taxon>Trichinella</taxon>
    </lineage>
</organism>
<name>A0A0V0RQG5_9BILA</name>
<evidence type="ECO:0000313" key="2">
    <source>
        <dbReference type="Proteomes" id="UP000054630"/>
    </source>
</evidence>